<protein>
    <submittedName>
        <fullName evidence="1">Uncharacterized protein</fullName>
    </submittedName>
</protein>
<proteinExistence type="predicted"/>
<dbReference type="EMBL" id="CYZT01000585">
    <property type="protein sequence ID" value="CUP95341.1"/>
    <property type="molecule type" value="Genomic_DNA"/>
</dbReference>
<name>A0A174SG55_FLAPL</name>
<evidence type="ECO:0000313" key="1">
    <source>
        <dbReference type="EMBL" id="CUP95341.1"/>
    </source>
</evidence>
<accession>A0A174SG55</accession>
<gene>
    <name evidence="1" type="ORF">ERS852411_03796</name>
</gene>
<reference evidence="1 2" key="1">
    <citation type="submission" date="2015-09" db="EMBL/GenBank/DDBJ databases">
        <authorList>
            <consortium name="Pathogen Informatics"/>
        </authorList>
    </citation>
    <scope>NUCLEOTIDE SEQUENCE [LARGE SCALE GENOMIC DNA]</scope>
    <source>
        <strain evidence="1 2">2789STDY5608854</strain>
    </source>
</reference>
<organism evidence="1 2">
    <name type="scientific">Flavonifractor plautii</name>
    <name type="common">Fusobacterium plautii</name>
    <dbReference type="NCBI Taxonomy" id="292800"/>
    <lineage>
        <taxon>Bacteria</taxon>
        <taxon>Bacillati</taxon>
        <taxon>Bacillota</taxon>
        <taxon>Clostridia</taxon>
        <taxon>Eubacteriales</taxon>
        <taxon>Oscillospiraceae</taxon>
        <taxon>Flavonifractor</taxon>
    </lineage>
</organism>
<dbReference type="Proteomes" id="UP000095746">
    <property type="component" value="Unassembled WGS sequence"/>
</dbReference>
<dbReference type="AlphaFoldDB" id="A0A174SG55"/>
<sequence>MVMPWPLDTSWPSVRLHWRTVPSMGATALYFSSSLVASSSFSWAALRAFSLEAISSSVSLAPNCTRSCPAFTSP</sequence>
<evidence type="ECO:0000313" key="2">
    <source>
        <dbReference type="Proteomes" id="UP000095746"/>
    </source>
</evidence>